<dbReference type="GO" id="GO:0016020">
    <property type="term" value="C:membrane"/>
    <property type="evidence" value="ECO:0007669"/>
    <property type="project" value="InterPro"/>
</dbReference>
<dbReference type="InterPro" id="IPR004837">
    <property type="entry name" value="NaCa_Exmemb"/>
</dbReference>
<dbReference type="InterPro" id="IPR004798">
    <property type="entry name" value="CAX-like"/>
</dbReference>
<comment type="subcellular location">
    <subcellularLocation>
        <location evidence="1">Endomembrane system</location>
        <topology evidence="1">Multi-pass membrane protein</topology>
    </subcellularLocation>
</comment>
<dbReference type="GO" id="GO:0006874">
    <property type="term" value="P:intracellular calcium ion homeostasis"/>
    <property type="evidence" value="ECO:0007669"/>
    <property type="project" value="TreeGrafter"/>
</dbReference>
<feature type="transmembrane region" description="Helical" evidence="9">
    <location>
        <begin position="228"/>
        <end position="247"/>
    </location>
</feature>
<dbReference type="NCBIfam" id="TIGR00378">
    <property type="entry name" value="cax"/>
    <property type="match status" value="1"/>
</dbReference>
<reference evidence="11 12" key="1">
    <citation type="submission" date="2015-04" db="EMBL/GenBank/DDBJ databases">
        <title>Microcin producing Clostridium sp. JC272T.</title>
        <authorList>
            <person name="Jyothsna T."/>
            <person name="Sasikala C."/>
            <person name="Ramana C."/>
        </authorList>
    </citation>
    <scope>NUCLEOTIDE SEQUENCE [LARGE SCALE GENOMIC DNA]</scope>
    <source>
        <strain evidence="11 12">JC272</strain>
    </source>
</reference>
<keyword evidence="6 9" id="KW-1133">Transmembrane helix</keyword>
<keyword evidence="12" id="KW-1185">Reference proteome</keyword>
<comment type="caution">
    <text evidence="9">Lacks conserved residue(s) required for the propagation of feature annotation.</text>
</comment>
<dbReference type="AlphaFoldDB" id="A0A0M3DDF5"/>
<dbReference type="InterPro" id="IPR004713">
    <property type="entry name" value="CaH_exchang"/>
</dbReference>
<dbReference type="Proteomes" id="UP000034407">
    <property type="component" value="Unassembled WGS sequence"/>
</dbReference>
<evidence type="ECO:0000313" key="12">
    <source>
        <dbReference type="Proteomes" id="UP000034407"/>
    </source>
</evidence>
<sequence length="349" mass="37671">MKILKYLLIFIPVSIIAEFMKLPPTVMFLLAALSIVPLAGLMGEATEEIAFYTGSKIGGFLNATFGNATELIISFVALKAGLFDVVKASIAGSVIGNILLVLGASMLLGGLKHKNQKFNKKVIEVSSSMLLFAVIGLCVPAIFTHTINSNLLNTKYEGLSIIVAVIMFIIYILSLVFSFYTHKDIYSSEHEENGEAKWTLKKSIFVLAIATILIAIESEFLVSGVDSLTATLGLSEFFVGIIIIPIIGNAAEHSTAVVMAMKNKMDVAVEIAVGSSLQIILFVAPVLIFLSLLFTPMSIVFNPFELVALIVSVLIVNRVASYGESNWLEGVQLLSVYFIIGAGFFISNL</sequence>
<keyword evidence="3 9" id="KW-0109">Calcium transport</keyword>
<evidence type="ECO:0000256" key="5">
    <source>
        <dbReference type="ARBA" id="ARBA00022837"/>
    </source>
</evidence>
<accession>A0A0M3DDF5</accession>
<feature type="transmembrane region" description="Helical" evidence="9">
    <location>
        <begin position="159"/>
        <end position="182"/>
    </location>
</feature>
<dbReference type="Pfam" id="PF01699">
    <property type="entry name" value="Na_Ca_ex"/>
    <property type="match status" value="2"/>
</dbReference>
<evidence type="ECO:0000256" key="7">
    <source>
        <dbReference type="ARBA" id="ARBA00023065"/>
    </source>
</evidence>
<evidence type="ECO:0000256" key="1">
    <source>
        <dbReference type="ARBA" id="ARBA00004127"/>
    </source>
</evidence>
<feature type="domain" description="Sodium/calcium exchanger membrane region" evidence="10">
    <location>
        <begin position="203"/>
        <end position="340"/>
    </location>
</feature>
<dbReference type="PANTHER" id="PTHR31503:SF22">
    <property type="entry name" value="VACUOLAR CALCIUM ION TRANSPORTER"/>
    <property type="match status" value="1"/>
</dbReference>
<evidence type="ECO:0000256" key="2">
    <source>
        <dbReference type="ARBA" id="ARBA00022448"/>
    </source>
</evidence>
<feature type="domain" description="Sodium/calcium exchanger membrane region" evidence="10">
    <location>
        <begin position="25"/>
        <end position="179"/>
    </location>
</feature>
<evidence type="ECO:0000256" key="9">
    <source>
        <dbReference type="RuleBase" id="RU365028"/>
    </source>
</evidence>
<gene>
    <name evidence="11" type="ORF">VN21_14625</name>
</gene>
<dbReference type="InterPro" id="IPR044880">
    <property type="entry name" value="NCX_ion-bd_dom_sf"/>
</dbReference>
<dbReference type="PANTHER" id="PTHR31503">
    <property type="entry name" value="VACUOLAR CALCIUM ION TRANSPORTER"/>
    <property type="match status" value="1"/>
</dbReference>
<dbReference type="EMBL" id="LBBT01000293">
    <property type="protein sequence ID" value="KKY00318.1"/>
    <property type="molecule type" value="Genomic_DNA"/>
</dbReference>
<name>A0A0M3DDF5_9FIRM</name>
<keyword evidence="7 9" id="KW-0406">Ion transport</keyword>
<comment type="function">
    <text evidence="9">Ca(+)/H(+) antiporter that extrudes calcium in exchange for external protons.</text>
</comment>
<keyword evidence="4 9" id="KW-0812">Transmembrane</keyword>
<dbReference type="GO" id="GO:0012505">
    <property type="term" value="C:endomembrane system"/>
    <property type="evidence" value="ECO:0007669"/>
    <property type="project" value="UniProtKB-SubCell"/>
</dbReference>
<dbReference type="NCBIfam" id="TIGR00846">
    <property type="entry name" value="caca2"/>
    <property type="match status" value="1"/>
</dbReference>
<protein>
    <recommendedName>
        <fullName evidence="9">Ca(2+)/H(+) antiporter</fullName>
    </recommendedName>
</protein>
<evidence type="ECO:0000256" key="8">
    <source>
        <dbReference type="ARBA" id="ARBA00023136"/>
    </source>
</evidence>
<evidence type="ECO:0000313" key="11">
    <source>
        <dbReference type="EMBL" id="KKY00318.1"/>
    </source>
</evidence>
<evidence type="ECO:0000259" key="10">
    <source>
        <dbReference type="Pfam" id="PF01699"/>
    </source>
</evidence>
<keyword evidence="5 9" id="KW-0106">Calcium</keyword>
<keyword evidence="9" id="KW-0050">Antiport</keyword>
<feature type="transmembrane region" description="Helical" evidence="9">
    <location>
        <begin position="267"/>
        <end position="294"/>
    </location>
</feature>
<evidence type="ECO:0000256" key="3">
    <source>
        <dbReference type="ARBA" id="ARBA00022568"/>
    </source>
</evidence>
<feature type="transmembrane region" description="Helical" evidence="9">
    <location>
        <begin position="90"/>
        <end position="108"/>
    </location>
</feature>
<proteinExistence type="inferred from homology"/>
<evidence type="ECO:0000256" key="6">
    <source>
        <dbReference type="ARBA" id="ARBA00022989"/>
    </source>
</evidence>
<dbReference type="OrthoDB" id="9776105at2"/>
<keyword evidence="8 9" id="KW-0472">Membrane</keyword>
<dbReference type="RefSeq" id="WP_046823911.1">
    <property type="nucleotide sequence ID" value="NZ_LBBT01000293.1"/>
</dbReference>
<evidence type="ECO:0000256" key="4">
    <source>
        <dbReference type="ARBA" id="ARBA00022692"/>
    </source>
</evidence>
<feature type="transmembrane region" description="Helical" evidence="9">
    <location>
        <begin position="327"/>
        <end position="346"/>
    </location>
</feature>
<feature type="transmembrane region" description="Helical" evidence="9">
    <location>
        <begin position="129"/>
        <end position="147"/>
    </location>
</feature>
<comment type="similarity">
    <text evidence="9">Belongs to the Ca(2+):cation antiporter (CaCA) (TC 2.A.19) family.</text>
</comment>
<dbReference type="GO" id="GO:0015369">
    <property type="term" value="F:calcium:proton antiporter activity"/>
    <property type="evidence" value="ECO:0007669"/>
    <property type="project" value="UniProtKB-UniRule"/>
</dbReference>
<comment type="caution">
    <text evidence="11">The sequence shown here is derived from an EMBL/GenBank/DDBJ whole genome shotgun (WGS) entry which is preliminary data.</text>
</comment>
<feature type="transmembrane region" description="Helical" evidence="9">
    <location>
        <begin position="300"/>
        <end position="320"/>
    </location>
</feature>
<keyword evidence="2 9" id="KW-0813">Transport</keyword>
<dbReference type="PATRIC" id="fig|1629550.3.peg.2400"/>
<feature type="transmembrane region" description="Helical" evidence="9">
    <location>
        <begin position="203"/>
        <end position="222"/>
    </location>
</feature>
<organism evidence="11 12">
    <name type="scientific">Paraclostridium benzoelyticum</name>
    <dbReference type="NCBI Taxonomy" id="1629550"/>
    <lineage>
        <taxon>Bacteria</taxon>
        <taxon>Bacillati</taxon>
        <taxon>Bacillota</taxon>
        <taxon>Clostridia</taxon>
        <taxon>Peptostreptococcales</taxon>
        <taxon>Peptostreptococcaceae</taxon>
        <taxon>Paraclostridium</taxon>
    </lineage>
</organism>
<dbReference type="Gene3D" id="1.20.1420.30">
    <property type="entry name" value="NCX, central ion-binding region"/>
    <property type="match status" value="1"/>
</dbReference>